<dbReference type="EMBL" id="VNJJ01000003">
    <property type="protein sequence ID" value="TVY02184.1"/>
    <property type="molecule type" value="Genomic_DNA"/>
</dbReference>
<dbReference type="OrthoDB" id="113447at2"/>
<accession>A0A559JQM9</accession>
<dbReference type="GO" id="GO:0003824">
    <property type="term" value="F:catalytic activity"/>
    <property type="evidence" value="ECO:0007669"/>
    <property type="project" value="InterPro"/>
</dbReference>
<dbReference type="Gene3D" id="2.70.98.10">
    <property type="match status" value="1"/>
</dbReference>
<dbReference type="AlphaFoldDB" id="A0A559JQM9"/>
<name>A0A559JQM9_9BACL</name>
<evidence type="ECO:0000313" key="1">
    <source>
        <dbReference type="EMBL" id="TVY02184.1"/>
    </source>
</evidence>
<proteinExistence type="predicted"/>
<dbReference type="Proteomes" id="UP000316330">
    <property type="component" value="Unassembled WGS sequence"/>
</dbReference>
<gene>
    <name evidence="1" type="ORF">FPZ45_07015</name>
</gene>
<dbReference type="GO" id="GO:0005975">
    <property type="term" value="P:carbohydrate metabolic process"/>
    <property type="evidence" value="ECO:0007669"/>
    <property type="project" value="InterPro"/>
</dbReference>
<comment type="caution">
    <text evidence="1">The sequence shown here is derived from an EMBL/GenBank/DDBJ whole genome shotgun (WGS) entry which is preliminary data.</text>
</comment>
<evidence type="ECO:0000313" key="2">
    <source>
        <dbReference type="Proteomes" id="UP000316330"/>
    </source>
</evidence>
<organism evidence="1 2">
    <name type="scientific">Cohnella terricola</name>
    <dbReference type="NCBI Taxonomy" id="1289167"/>
    <lineage>
        <taxon>Bacteria</taxon>
        <taxon>Bacillati</taxon>
        <taxon>Bacillota</taxon>
        <taxon>Bacilli</taxon>
        <taxon>Bacillales</taxon>
        <taxon>Paenibacillaceae</taxon>
        <taxon>Cohnella</taxon>
    </lineage>
</organism>
<sequence>MTYWTKTDREGYEAWISETSKLSVTIIPTLGSKMVSLLNKETGREWLWRSDKPLGNQGYGSAFGDGDESGWDEMFPGINVCAYPDEPWRGRIVPDHGEVWSLPWQAQADNGTLRCNVQGREFPYTLDKAVSFIADDTLRIEYTVTNLSDYPFSFLWAAHPLLRAEAGMKLRVPDGLKTIAMSYSAQTRLGNFGAKHRWPIPDLSLFRTESTRDHGAPIDLSVLEPNEGRYAEKYYFADELAEGWAELCDPVTDEAITFRFPTEQVPYLAVWANYGGYAGHYHFAIEPATGTMDDLAFAMSENRTSVIAPGGMYRWYLETCVR</sequence>
<protein>
    <recommendedName>
        <fullName evidence="3">Galactose mutarotase</fullName>
    </recommendedName>
</protein>
<dbReference type="RefSeq" id="WP_144699821.1">
    <property type="nucleotide sequence ID" value="NZ_VNJJ01000003.1"/>
</dbReference>
<dbReference type="GO" id="GO:0030246">
    <property type="term" value="F:carbohydrate binding"/>
    <property type="evidence" value="ECO:0007669"/>
    <property type="project" value="InterPro"/>
</dbReference>
<dbReference type="SUPFAM" id="SSF74650">
    <property type="entry name" value="Galactose mutarotase-like"/>
    <property type="match status" value="1"/>
</dbReference>
<reference evidence="1 2" key="1">
    <citation type="submission" date="2019-07" db="EMBL/GenBank/DDBJ databases">
        <authorList>
            <person name="Kim J."/>
        </authorList>
    </citation>
    <scope>NUCLEOTIDE SEQUENCE [LARGE SCALE GENOMIC DNA]</scope>
    <source>
        <strain evidence="1 2">G13</strain>
    </source>
</reference>
<dbReference type="InterPro" id="IPR014718">
    <property type="entry name" value="GH-type_carb-bd"/>
</dbReference>
<evidence type="ECO:0008006" key="3">
    <source>
        <dbReference type="Google" id="ProtNLM"/>
    </source>
</evidence>
<keyword evidence="2" id="KW-1185">Reference proteome</keyword>
<dbReference type="InterPro" id="IPR011013">
    <property type="entry name" value="Gal_mutarotase_sf_dom"/>
</dbReference>